<feature type="transmembrane region" description="Helical" evidence="12">
    <location>
        <begin position="297"/>
        <end position="316"/>
    </location>
</feature>
<dbReference type="InterPro" id="IPR000276">
    <property type="entry name" value="GPCR_Rhodpsn"/>
</dbReference>
<evidence type="ECO:0000313" key="15">
    <source>
        <dbReference type="Proteomes" id="UP000824782"/>
    </source>
</evidence>
<dbReference type="SUPFAM" id="SSF81321">
    <property type="entry name" value="Family A G protein-coupled receptor-like"/>
    <property type="match status" value="1"/>
</dbReference>
<evidence type="ECO:0000256" key="11">
    <source>
        <dbReference type="ARBA" id="ARBA00023224"/>
    </source>
</evidence>
<dbReference type="GO" id="GO:0042277">
    <property type="term" value="F:peptide binding"/>
    <property type="evidence" value="ECO:0007669"/>
    <property type="project" value="TreeGrafter"/>
</dbReference>
<keyword evidence="6" id="KW-0297">G-protein coupled receptor</keyword>
<dbReference type="GO" id="GO:0016500">
    <property type="term" value="F:protein-hormone receptor activity"/>
    <property type="evidence" value="ECO:0007669"/>
    <property type="project" value="InterPro"/>
</dbReference>
<keyword evidence="15" id="KW-1185">Reference proteome</keyword>
<keyword evidence="10" id="KW-0325">Glycoprotein</keyword>
<keyword evidence="3" id="KW-1003">Cell membrane</keyword>
<keyword evidence="8" id="KW-1015">Disulfide bond</keyword>
<proteinExistence type="predicted"/>
<evidence type="ECO:0000256" key="9">
    <source>
        <dbReference type="ARBA" id="ARBA00023170"/>
    </source>
</evidence>
<dbReference type="PANTHER" id="PTHR24241">
    <property type="entry name" value="NEUROPEPTIDE RECEPTOR-RELATED G-PROTEIN COUPLED RECEPTOR"/>
    <property type="match status" value="1"/>
</dbReference>
<evidence type="ECO:0000256" key="12">
    <source>
        <dbReference type="SAM" id="Phobius"/>
    </source>
</evidence>
<dbReference type="Gene3D" id="1.20.1070.10">
    <property type="entry name" value="Rhodopsin 7-helix transmembrane proteins"/>
    <property type="match status" value="1"/>
</dbReference>
<feature type="domain" description="G-protein coupled receptors family 1 profile" evidence="13">
    <location>
        <begin position="54"/>
        <end position="313"/>
    </location>
</feature>
<keyword evidence="7 12" id="KW-0472">Membrane</keyword>
<keyword evidence="4 12" id="KW-0812">Transmembrane</keyword>
<feature type="transmembrane region" description="Helical" evidence="12">
    <location>
        <begin position="80"/>
        <end position="98"/>
    </location>
</feature>
<dbReference type="PANTHER" id="PTHR24241:SF22">
    <property type="entry name" value="GONADOTROPIN-RELEASING HORMONE RECEPTOR"/>
    <property type="match status" value="1"/>
</dbReference>
<evidence type="ECO:0000256" key="6">
    <source>
        <dbReference type="ARBA" id="ARBA00023040"/>
    </source>
</evidence>
<name>A0AAV7DA65_ENGPU</name>
<evidence type="ECO:0000256" key="4">
    <source>
        <dbReference type="ARBA" id="ARBA00022692"/>
    </source>
</evidence>
<evidence type="ECO:0000256" key="10">
    <source>
        <dbReference type="ARBA" id="ARBA00023180"/>
    </source>
</evidence>
<evidence type="ECO:0000313" key="14">
    <source>
        <dbReference type="EMBL" id="KAG8593626.1"/>
    </source>
</evidence>
<reference evidence="14" key="1">
    <citation type="thesis" date="2020" institute="ProQuest LLC" country="789 East Eisenhower Parkway, Ann Arbor, MI, USA">
        <title>Comparative Genomics and Chromosome Evolution.</title>
        <authorList>
            <person name="Mudd A.B."/>
        </authorList>
    </citation>
    <scope>NUCLEOTIDE SEQUENCE</scope>
    <source>
        <strain evidence="14">237g6f4</strain>
        <tissue evidence="14">Blood</tissue>
    </source>
</reference>
<feature type="transmembrane region" description="Helical" evidence="12">
    <location>
        <begin position="39"/>
        <end position="60"/>
    </location>
</feature>
<dbReference type="GO" id="GO:0005886">
    <property type="term" value="C:plasma membrane"/>
    <property type="evidence" value="ECO:0007669"/>
    <property type="project" value="UniProtKB-SubCell"/>
</dbReference>
<evidence type="ECO:0000256" key="3">
    <source>
        <dbReference type="ARBA" id="ARBA00022475"/>
    </source>
</evidence>
<dbReference type="PROSITE" id="PS50262">
    <property type="entry name" value="G_PROTEIN_RECEP_F1_2"/>
    <property type="match status" value="1"/>
</dbReference>
<evidence type="ECO:0000259" key="13">
    <source>
        <dbReference type="PROSITE" id="PS50262"/>
    </source>
</evidence>
<dbReference type="AlphaFoldDB" id="A0AAV7DA65"/>
<dbReference type="GO" id="GO:0032870">
    <property type="term" value="P:cellular response to hormone stimulus"/>
    <property type="evidence" value="ECO:0007669"/>
    <property type="project" value="TreeGrafter"/>
</dbReference>
<dbReference type="Proteomes" id="UP000824782">
    <property type="component" value="Unassembled WGS sequence"/>
</dbReference>
<dbReference type="EMBL" id="WNYA01000001">
    <property type="protein sequence ID" value="KAG8593626.1"/>
    <property type="molecule type" value="Genomic_DNA"/>
</dbReference>
<evidence type="ECO:0000256" key="5">
    <source>
        <dbReference type="ARBA" id="ARBA00022989"/>
    </source>
</evidence>
<dbReference type="Pfam" id="PF00001">
    <property type="entry name" value="7tm_1"/>
    <property type="match status" value="1"/>
</dbReference>
<dbReference type="InterPro" id="IPR017452">
    <property type="entry name" value="GPCR_Rhodpsn_7TM"/>
</dbReference>
<dbReference type="GO" id="GO:0004930">
    <property type="term" value="F:G protein-coupled receptor activity"/>
    <property type="evidence" value="ECO:0007669"/>
    <property type="project" value="UniProtKB-KW"/>
</dbReference>
<dbReference type="PRINTS" id="PR00237">
    <property type="entry name" value="GPCRRHODOPSN"/>
</dbReference>
<keyword evidence="9" id="KW-0675">Receptor</keyword>
<dbReference type="PRINTS" id="PR00529">
    <property type="entry name" value="GNADOTRPHINR"/>
</dbReference>
<feature type="transmembrane region" description="Helical" evidence="12">
    <location>
        <begin position="260"/>
        <end position="282"/>
    </location>
</feature>
<comment type="caution">
    <text evidence="14">The sequence shown here is derived from an EMBL/GenBank/DDBJ whole genome shotgun (WGS) entry which is preliminary data.</text>
</comment>
<evidence type="ECO:0000256" key="7">
    <source>
        <dbReference type="ARBA" id="ARBA00023136"/>
    </source>
</evidence>
<feature type="transmembrane region" description="Helical" evidence="12">
    <location>
        <begin position="118"/>
        <end position="139"/>
    </location>
</feature>
<evidence type="ECO:0000256" key="8">
    <source>
        <dbReference type="ARBA" id="ARBA00023157"/>
    </source>
</evidence>
<feature type="transmembrane region" description="Helical" evidence="12">
    <location>
        <begin position="160"/>
        <end position="177"/>
    </location>
</feature>
<sequence>MDGIIPIEHETNCCSAANNSLLLSSSGPDIPNLTVSGKIRAFITIFLFFISMLLNGSFLLKLQKTKKGNKRTTCHTRMQVLLKNLMLANLLETLLIMPLDAVWNLTVQWHAGDLLCRILSFLKLFSMYAVAFIVVVISLDRCLAITMPLTRKRQLNLGKHMLASVWLISIIFAAPQVKIKNRLDGSFSQCSTHGSFSAWWQLTLYNLFTFSCLFILPLLLMLICNTIIIRTMTHGTKKLQLNCTRNVMPQARLKTLKMTVAFATLYIICWTPYYVIGIWYWFEPEMISKVSDPVNHFFYLFGLLNPCLDPVIYRYFSM</sequence>
<dbReference type="InterPro" id="IPR001658">
    <property type="entry name" value="GphnRH_fam_rcpt"/>
</dbReference>
<gene>
    <name evidence="14" type="ORF">GDO81_000907</name>
</gene>
<keyword evidence="5 12" id="KW-1133">Transmembrane helix</keyword>
<comment type="subcellular location">
    <subcellularLocation>
        <location evidence="1">Cell membrane</location>
        <topology evidence="1">Multi-pass membrane protein</topology>
    </subcellularLocation>
</comment>
<organism evidence="14 15">
    <name type="scientific">Engystomops pustulosus</name>
    <name type="common">Tungara frog</name>
    <name type="synonym">Physalaemus pustulosus</name>
    <dbReference type="NCBI Taxonomy" id="76066"/>
    <lineage>
        <taxon>Eukaryota</taxon>
        <taxon>Metazoa</taxon>
        <taxon>Chordata</taxon>
        <taxon>Craniata</taxon>
        <taxon>Vertebrata</taxon>
        <taxon>Euteleostomi</taxon>
        <taxon>Amphibia</taxon>
        <taxon>Batrachia</taxon>
        <taxon>Anura</taxon>
        <taxon>Neobatrachia</taxon>
        <taxon>Hyloidea</taxon>
        <taxon>Leptodactylidae</taxon>
        <taxon>Leiuperinae</taxon>
        <taxon>Engystomops</taxon>
    </lineage>
</organism>
<protein>
    <recommendedName>
        <fullName evidence="2">Gonadotropin-releasing hormone receptor</fullName>
    </recommendedName>
</protein>
<keyword evidence="11" id="KW-0807">Transducer</keyword>
<evidence type="ECO:0000256" key="1">
    <source>
        <dbReference type="ARBA" id="ARBA00004651"/>
    </source>
</evidence>
<evidence type="ECO:0000256" key="2">
    <source>
        <dbReference type="ARBA" id="ARBA00016040"/>
    </source>
</evidence>
<feature type="transmembrane region" description="Helical" evidence="12">
    <location>
        <begin position="204"/>
        <end position="228"/>
    </location>
</feature>
<accession>A0AAV7DA65</accession>